<reference evidence="3" key="1">
    <citation type="submission" date="2020-01" db="EMBL/GenBank/DDBJ databases">
        <authorList>
            <consortium name="DOE Joint Genome Institute"/>
            <person name="Haridas S."/>
            <person name="Albert R."/>
            <person name="Binder M."/>
            <person name="Bloem J."/>
            <person name="Labutti K."/>
            <person name="Salamov A."/>
            <person name="Andreopoulos B."/>
            <person name="Baker S.E."/>
            <person name="Barry K."/>
            <person name="Bills G."/>
            <person name="Bluhm B.H."/>
            <person name="Cannon C."/>
            <person name="Castanera R."/>
            <person name="Culley D.E."/>
            <person name="Daum C."/>
            <person name="Ezra D."/>
            <person name="Gonzalez J.B."/>
            <person name="Henrissat B."/>
            <person name="Kuo A."/>
            <person name="Liang C."/>
            <person name="Lipzen A."/>
            <person name="Lutzoni F."/>
            <person name="Magnuson J."/>
            <person name="Mondo S."/>
            <person name="Nolan M."/>
            <person name="Ohm R."/>
            <person name="Pangilinan J."/>
            <person name="Park H.-J."/>
            <person name="Ramirez L."/>
            <person name="Alfaro M."/>
            <person name="Sun H."/>
            <person name="Tritt A."/>
            <person name="Yoshinaga Y."/>
            <person name="Zwiers L.-H."/>
            <person name="Turgeon B.G."/>
            <person name="Goodwin S.B."/>
            <person name="Spatafora J.W."/>
            <person name="Crous P.W."/>
            <person name="Grigoriev I.V."/>
        </authorList>
    </citation>
    <scope>NUCLEOTIDE SEQUENCE</scope>
    <source>
        <strain evidence="3">CBS 342.82</strain>
    </source>
</reference>
<protein>
    <recommendedName>
        <fullName evidence="4">Transcriptional regulator</fullName>
    </recommendedName>
</protein>
<feature type="compositionally biased region" description="Basic and acidic residues" evidence="1">
    <location>
        <begin position="100"/>
        <end position="124"/>
    </location>
</feature>
<dbReference type="GeneID" id="54363894"/>
<feature type="compositionally biased region" description="Acidic residues" evidence="1">
    <location>
        <begin position="375"/>
        <end position="392"/>
    </location>
</feature>
<organism evidence="3">
    <name type="scientific">Dissoconium aciculare CBS 342.82</name>
    <dbReference type="NCBI Taxonomy" id="1314786"/>
    <lineage>
        <taxon>Eukaryota</taxon>
        <taxon>Fungi</taxon>
        <taxon>Dikarya</taxon>
        <taxon>Ascomycota</taxon>
        <taxon>Pezizomycotina</taxon>
        <taxon>Dothideomycetes</taxon>
        <taxon>Dothideomycetidae</taxon>
        <taxon>Mycosphaerellales</taxon>
        <taxon>Dissoconiaceae</taxon>
        <taxon>Dissoconium</taxon>
    </lineage>
</organism>
<evidence type="ECO:0000313" key="2">
    <source>
        <dbReference type="Proteomes" id="UP000504637"/>
    </source>
</evidence>
<dbReference type="AlphaFoldDB" id="A0A6J3LRK0"/>
<dbReference type="RefSeq" id="XP_033454940.1">
    <property type="nucleotide sequence ID" value="XM_033606094.1"/>
</dbReference>
<dbReference type="OrthoDB" id="552755at2759"/>
<dbReference type="Proteomes" id="UP000504637">
    <property type="component" value="Unplaced"/>
</dbReference>
<reference evidence="3" key="2">
    <citation type="submission" date="2020-04" db="EMBL/GenBank/DDBJ databases">
        <authorList>
            <consortium name="NCBI Genome Project"/>
        </authorList>
    </citation>
    <scope>NUCLEOTIDE SEQUENCE</scope>
    <source>
        <strain evidence="3">CBS 342.82</strain>
    </source>
</reference>
<sequence length="432" mass="48441">MPSDADLTRCLQRTVRDALRQSQDITVNLARRRVEEELDLEAGFFKEDVRWKAKSKEVIQEAFSAAEKEGEEEDGQEEDQEEREAEVELPSRRTKPGKAKLKEEIPQPKKKKEEEKVVVGEKRKASGVGSAARKRRKAAVVDSDDDEVDEEEEEEHDQQDDNSNADSDDAFEDSGKEIIDEDEDVIDVQPHQAKSRTKVVEDDDDDDKSSLSDPPDRDSSIEVSKNKKEEAENDDQNDKNDNDNDDESDMSILNDSPPPAKKKKRTTTNKPPKPKPSAATTKPTSKSDALSPTEAEIKRLQSQLAQCGHRKQWHRELAPFATSNEKVRHLKSLLADIGIKGRFSADKARAIKEARELEEEIQAAREFERRWGAAGDEDEEEEDDGEGSEDEGNGARSSRAKKGDDNVPPRQRRGVLPKGLVDFGDSGDEASD</sequence>
<feature type="region of interest" description="Disordered" evidence="1">
    <location>
        <begin position="62"/>
        <end position="293"/>
    </location>
</feature>
<evidence type="ECO:0008006" key="4">
    <source>
        <dbReference type="Google" id="ProtNLM"/>
    </source>
</evidence>
<keyword evidence="2" id="KW-1185">Reference proteome</keyword>
<feature type="compositionally biased region" description="Acidic residues" evidence="1">
    <location>
        <begin position="142"/>
        <end position="160"/>
    </location>
</feature>
<evidence type="ECO:0000256" key="1">
    <source>
        <dbReference type="SAM" id="MobiDB-lite"/>
    </source>
</evidence>
<feature type="compositionally biased region" description="Low complexity" evidence="1">
    <location>
        <begin position="276"/>
        <end position="287"/>
    </location>
</feature>
<feature type="compositionally biased region" description="Basic and acidic residues" evidence="1">
    <location>
        <begin position="208"/>
        <end position="242"/>
    </location>
</feature>
<reference evidence="3" key="3">
    <citation type="submission" date="2025-08" db="UniProtKB">
        <authorList>
            <consortium name="RefSeq"/>
        </authorList>
    </citation>
    <scope>IDENTIFICATION</scope>
    <source>
        <strain evidence="3">CBS 342.82</strain>
    </source>
</reference>
<feature type="compositionally biased region" description="Acidic residues" evidence="1">
    <location>
        <begin position="69"/>
        <end position="87"/>
    </location>
</feature>
<accession>A0A6J3LRK0</accession>
<proteinExistence type="predicted"/>
<gene>
    <name evidence="3" type="ORF">K489DRAFT_385393</name>
</gene>
<feature type="region of interest" description="Disordered" evidence="1">
    <location>
        <begin position="366"/>
        <end position="432"/>
    </location>
</feature>
<name>A0A6J3LRK0_9PEZI</name>
<evidence type="ECO:0000313" key="3">
    <source>
        <dbReference type="RefSeq" id="XP_033454940.1"/>
    </source>
</evidence>